<evidence type="ECO:0000313" key="3">
    <source>
        <dbReference type="Proteomes" id="UP001054854"/>
    </source>
</evidence>
<evidence type="ECO:0000313" key="2">
    <source>
        <dbReference type="EMBL" id="GHJ29654.1"/>
    </source>
</evidence>
<evidence type="ECO:0000256" key="1">
    <source>
        <dbReference type="SAM" id="MobiDB-lite"/>
    </source>
</evidence>
<name>A0ABQ3U215_STRHY</name>
<keyword evidence="3" id="KW-1185">Reference proteome</keyword>
<dbReference type="Proteomes" id="UP001054854">
    <property type="component" value="Unassembled WGS sequence"/>
</dbReference>
<comment type="caution">
    <text evidence="2">The sequence shown here is derived from an EMBL/GenBank/DDBJ whole genome shotgun (WGS) entry which is preliminary data.</text>
</comment>
<accession>A0ABQ3U215</accession>
<gene>
    <name evidence="2" type="ORF">TPA0910_40870</name>
</gene>
<feature type="compositionally biased region" description="Basic residues" evidence="1">
    <location>
        <begin position="117"/>
        <end position="127"/>
    </location>
</feature>
<proteinExistence type="predicted"/>
<organism evidence="2 3">
    <name type="scientific">Streptomyces hygroscopicus</name>
    <dbReference type="NCBI Taxonomy" id="1912"/>
    <lineage>
        <taxon>Bacteria</taxon>
        <taxon>Bacillati</taxon>
        <taxon>Actinomycetota</taxon>
        <taxon>Actinomycetes</taxon>
        <taxon>Kitasatosporales</taxon>
        <taxon>Streptomycetaceae</taxon>
        <taxon>Streptomyces</taxon>
        <taxon>Streptomyces violaceusniger group</taxon>
    </lineage>
</organism>
<reference evidence="2" key="1">
    <citation type="submission" date="2024-05" db="EMBL/GenBank/DDBJ databases">
        <title>Whole genome shotgun sequence of Streptomyces hygroscopicus NBRC 113678.</title>
        <authorList>
            <person name="Komaki H."/>
            <person name="Tamura T."/>
        </authorList>
    </citation>
    <scope>NUCLEOTIDE SEQUENCE</scope>
    <source>
        <strain evidence="2">N11-34</strain>
    </source>
</reference>
<sequence>MLVNARKWTAFSFVTTVESSASGEPGRWVGRAARCLQWQVLFRAASRRTGHDGFPVIRLSSDYGVSGLAGCSAFAMLRLLPMTDRDKDAEILALRHQITVLDRQLGKDKVRFTPSDRRHRPPVHRSGHPLPDHRLVAAGAERPARLRLRHVAQHPTPHPPSVC</sequence>
<dbReference type="EMBL" id="BNEK01000003">
    <property type="protein sequence ID" value="GHJ29654.1"/>
    <property type="molecule type" value="Genomic_DNA"/>
</dbReference>
<dbReference type="RefSeq" id="WP_372498940.1">
    <property type="nucleotide sequence ID" value="NZ_BNEK01000003.1"/>
</dbReference>
<feature type="region of interest" description="Disordered" evidence="1">
    <location>
        <begin position="112"/>
        <end position="131"/>
    </location>
</feature>
<protein>
    <submittedName>
        <fullName evidence="2">Uncharacterized protein</fullName>
    </submittedName>
</protein>